<keyword evidence="3" id="KW-1185">Reference proteome</keyword>
<dbReference type="Proteomes" id="UP001291687">
    <property type="component" value="Unassembled WGS sequence"/>
</dbReference>
<dbReference type="RefSeq" id="WP_322777545.1">
    <property type="nucleotide sequence ID" value="NZ_JARJFB010000197.1"/>
</dbReference>
<evidence type="ECO:0000313" key="3">
    <source>
        <dbReference type="Proteomes" id="UP001291687"/>
    </source>
</evidence>
<organism evidence="2 3">
    <name type="scientific">Candidatus Megaera venefica</name>
    <dbReference type="NCBI Taxonomy" id="2055910"/>
    <lineage>
        <taxon>Bacteria</taxon>
        <taxon>Pseudomonadati</taxon>
        <taxon>Pseudomonadota</taxon>
        <taxon>Alphaproteobacteria</taxon>
        <taxon>Rickettsiales</taxon>
        <taxon>Rickettsiaceae</taxon>
        <taxon>Candidatus Megaera</taxon>
    </lineage>
</organism>
<comment type="caution">
    <text evidence="2">The sequence shown here is derived from an EMBL/GenBank/DDBJ whole genome shotgun (WGS) entry which is preliminary data.</text>
</comment>
<gene>
    <name evidence="2" type="ORF">Megvenef_01614</name>
</gene>
<reference evidence="2 3" key="1">
    <citation type="submission" date="2023-03" db="EMBL/GenBank/DDBJ databases">
        <title>Host association and intracellularity evolved multiple times independently in the Rickettsiales.</title>
        <authorList>
            <person name="Castelli M."/>
            <person name="Nardi T."/>
            <person name="Gammuto L."/>
            <person name="Bellinzona G."/>
            <person name="Sabaneyeva E."/>
            <person name="Potekhin A."/>
            <person name="Serra V."/>
            <person name="Petroni G."/>
            <person name="Sassera D."/>
        </authorList>
    </citation>
    <scope>NUCLEOTIDE SEQUENCE [LARGE SCALE GENOMIC DNA]</scope>
    <source>
        <strain evidence="2 3">Sr 2-6</strain>
    </source>
</reference>
<dbReference type="InterPro" id="IPR011639">
    <property type="entry name" value="MethylTrfase_TaqI-like_dom"/>
</dbReference>
<sequence length="341" mass="38862">MSKKQIQNDRIEKNLKVLKLLSNNDPSINEEQKRELLNTYTGWGGLRDAIFTPYVYRQLKRYLTDDEISSIKKSVNSAYYTPDLLVKFIWAALMRMGFKGLRADGSGKSCNILEPSAGTGVFFNYMPQIVAKNASIDAIELDNSSCKLFSKLHGNINIINTGFENFCCNDNRYNLIIGNPPYGRNTVNDTFNPDLSHLIIHHWFVAKSARMLRDKGIIAMILPQFFLDNTKEHARDIINASGVNLILAYRLPDNLFADAKITVDLVFLQKTDKTHEWQATKRKVIGEYSKPINEYFLNNPHHVLGELEIIPMYDRMGITCKSSGDLRTQLAGVYSKIKKIL</sequence>
<keyword evidence="2" id="KW-0489">Methyltransferase</keyword>
<protein>
    <submittedName>
        <fullName evidence="2">SAM-dependent methyltransferase</fullName>
    </submittedName>
</protein>
<evidence type="ECO:0000259" key="1">
    <source>
        <dbReference type="Pfam" id="PF07669"/>
    </source>
</evidence>
<evidence type="ECO:0000313" key="2">
    <source>
        <dbReference type="EMBL" id="MEA0971630.1"/>
    </source>
</evidence>
<dbReference type="InterPro" id="IPR029063">
    <property type="entry name" value="SAM-dependent_MTases_sf"/>
</dbReference>
<dbReference type="InterPro" id="IPR052933">
    <property type="entry name" value="DNA_Protect_Modify"/>
</dbReference>
<dbReference type="InterPro" id="IPR002052">
    <property type="entry name" value="DNA_methylase_N6_adenine_CS"/>
</dbReference>
<dbReference type="EMBL" id="JARJFB010000197">
    <property type="protein sequence ID" value="MEA0971630.1"/>
    <property type="molecule type" value="Genomic_DNA"/>
</dbReference>
<dbReference type="PANTHER" id="PTHR41313">
    <property type="entry name" value="ADENINE-SPECIFIC METHYLTRANSFERASE"/>
    <property type="match status" value="1"/>
</dbReference>
<accession>A0ABU5NEQ3</accession>
<dbReference type="GO" id="GO:0008168">
    <property type="term" value="F:methyltransferase activity"/>
    <property type="evidence" value="ECO:0007669"/>
    <property type="project" value="UniProtKB-KW"/>
</dbReference>
<dbReference type="GO" id="GO:0032259">
    <property type="term" value="P:methylation"/>
    <property type="evidence" value="ECO:0007669"/>
    <property type="project" value="UniProtKB-KW"/>
</dbReference>
<dbReference type="PRINTS" id="PR00507">
    <property type="entry name" value="N12N6MTFRASE"/>
</dbReference>
<dbReference type="PANTHER" id="PTHR41313:SF1">
    <property type="entry name" value="DNA METHYLASE ADENINE-SPECIFIC DOMAIN-CONTAINING PROTEIN"/>
    <property type="match status" value="1"/>
</dbReference>
<name>A0ABU5NEQ3_9RICK</name>
<proteinExistence type="predicted"/>
<dbReference type="SUPFAM" id="SSF53335">
    <property type="entry name" value="S-adenosyl-L-methionine-dependent methyltransferases"/>
    <property type="match status" value="1"/>
</dbReference>
<dbReference type="Pfam" id="PF07669">
    <property type="entry name" value="Eco57I"/>
    <property type="match status" value="1"/>
</dbReference>
<dbReference type="PROSITE" id="PS00092">
    <property type="entry name" value="N6_MTASE"/>
    <property type="match status" value="1"/>
</dbReference>
<keyword evidence="2" id="KW-0808">Transferase</keyword>
<feature type="domain" description="Type II methyltransferase M.TaqI-like" evidence="1">
    <location>
        <begin position="132"/>
        <end position="244"/>
    </location>
</feature>
<dbReference type="Gene3D" id="3.40.50.150">
    <property type="entry name" value="Vaccinia Virus protein VP39"/>
    <property type="match status" value="1"/>
</dbReference>